<dbReference type="InterPro" id="IPR013321">
    <property type="entry name" value="Arc_rbn_hlx_hlx"/>
</dbReference>
<organism evidence="2">
    <name type="scientific">Methyloraptor flagellatus</name>
    <dbReference type="NCBI Taxonomy" id="3162530"/>
    <lineage>
        <taxon>Bacteria</taxon>
        <taxon>Pseudomonadati</taxon>
        <taxon>Pseudomonadota</taxon>
        <taxon>Alphaproteobacteria</taxon>
        <taxon>Hyphomicrobiales</taxon>
        <taxon>Ancalomicrobiaceae</taxon>
        <taxon>Methyloraptor</taxon>
    </lineage>
</organism>
<dbReference type="GO" id="GO:0006355">
    <property type="term" value="P:regulation of DNA-templated transcription"/>
    <property type="evidence" value="ECO:0007669"/>
    <property type="project" value="InterPro"/>
</dbReference>
<dbReference type="EMBL" id="CP158569">
    <property type="protein sequence ID" value="XBY47024.1"/>
    <property type="molecule type" value="Genomic_DNA"/>
</dbReference>
<accession>A0AAU7XHV3</accession>
<dbReference type="SUPFAM" id="SSF47598">
    <property type="entry name" value="Ribbon-helix-helix"/>
    <property type="match status" value="1"/>
</dbReference>
<dbReference type="Gene3D" id="1.10.1220.10">
    <property type="entry name" value="Met repressor-like"/>
    <property type="match status" value="1"/>
</dbReference>
<protein>
    <submittedName>
        <fullName evidence="2">Plasmid partition protein ParG</fullName>
    </submittedName>
</protein>
<dbReference type="Pfam" id="PF09274">
    <property type="entry name" value="ParG"/>
    <property type="match status" value="1"/>
</dbReference>
<evidence type="ECO:0000313" key="2">
    <source>
        <dbReference type="EMBL" id="XBY47024.1"/>
    </source>
</evidence>
<dbReference type="AlphaFoldDB" id="A0AAU7XHV3"/>
<dbReference type="InterPro" id="IPR015354">
    <property type="entry name" value="DNA_partition_ParG"/>
</dbReference>
<geneLocation type="plasmid" evidence="2">
    <name>p_s20</name>
</geneLocation>
<dbReference type="InterPro" id="IPR010985">
    <property type="entry name" value="Ribbon_hlx_hlx"/>
</dbReference>
<proteinExistence type="predicted"/>
<name>A0AAU7XHV3_9HYPH</name>
<evidence type="ECO:0000256" key="1">
    <source>
        <dbReference type="SAM" id="MobiDB-lite"/>
    </source>
</evidence>
<reference evidence="2" key="1">
    <citation type="submission" date="2024-06" db="EMBL/GenBank/DDBJ databases">
        <title>Methylostella associata gen. nov., sp. nov., a novel Ancalomicrobiaceae-affiliated facultatively methylotrophic bacteria that feed on methanotrophs of the genus Methylococcus.</title>
        <authorList>
            <person name="Saltykova V."/>
            <person name="Danilova O.V."/>
            <person name="Oshkin I.Y."/>
            <person name="Belova S.E."/>
            <person name="Pimenov N.V."/>
            <person name="Dedysh S.N."/>
        </authorList>
    </citation>
    <scope>NUCLEOTIDE SEQUENCE</scope>
    <source>
        <strain evidence="2">S20</strain>
        <plasmid evidence="2">p_s20</plasmid>
    </source>
</reference>
<keyword evidence="2" id="KW-0614">Plasmid</keyword>
<feature type="region of interest" description="Disordered" evidence="1">
    <location>
        <begin position="1"/>
        <end position="21"/>
    </location>
</feature>
<feature type="compositionally biased region" description="Low complexity" evidence="1">
    <location>
        <begin position="8"/>
        <end position="21"/>
    </location>
</feature>
<dbReference type="KEGG" id="mflg:ABS361_22575"/>
<dbReference type="RefSeq" id="WP_407052109.1">
    <property type="nucleotide sequence ID" value="NZ_CP158569.1"/>
</dbReference>
<gene>
    <name evidence="2" type="ORF">ABS361_22575</name>
</gene>
<sequence length="73" mass="7732">MANRNGSDAAPAEATAPAPVADAAAEAMKRFTIDVPETLHRRVKAQCAGRGVKMADVIRDLLEREFPDGVGAR</sequence>